<name>A0ABX2N199_9SPHN</name>
<gene>
    <name evidence="1" type="ORF">HUO14_06210</name>
</gene>
<protein>
    <recommendedName>
        <fullName evidence="3">DUF11 domain-containing protein</fullName>
    </recommendedName>
</protein>
<dbReference type="EMBL" id="JABWMH010000002">
    <property type="protein sequence ID" value="NVD27495.1"/>
    <property type="molecule type" value="Genomic_DNA"/>
</dbReference>
<sequence>MTSTSALAAGTVAGTDIINVAQATYDGPPGDPPVTIDSNTVTIKVDELLDVTVVSSDPGDVATSPGATAQVTTYQVTNTGNGSEAFTLSADTTKPGDEFDTTFEQIILDTNGNGIYDPGVDTIYTPGTNDPVLAPDESVTVFILSTIPAAASDGDRAEIELSAVANTGSGTPGDIFAGQGDGGGDAVVGSTGASDEDSGFFVIQSAEVTLVKSATILDPFGGTTAVPGSVISYQLVTTVAGSGSMTNLAISDDIPADTTYIAESITLEGAAQTDNAGDADAGSFDGSAIAVALGTVPGGQTRTITFQVIID</sequence>
<dbReference type="RefSeq" id="WP_176279015.1">
    <property type="nucleotide sequence ID" value="NZ_JABWMH010000002.1"/>
</dbReference>
<organism evidence="1 2">
    <name type="scientific">Parasphingorhabdus flavimaris</name>
    <dbReference type="NCBI Taxonomy" id="266812"/>
    <lineage>
        <taxon>Bacteria</taxon>
        <taxon>Pseudomonadati</taxon>
        <taxon>Pseudomonadota</taxon>
        <taxon>Alphaproteobacteria</taxon>
        <taxon>Sphingomonadales</taxon>
        <taxon>Sphingomonadaceae</taxon>
        <taxon>Parasphingorhabdus</taxon>
    </lineage>
</organism>
<evidence type="ECO:0000313" key="1">
    <source>
        <dbReference type="EMBL" id="NVD27495.1"/>
    </source>
</evidence>
<evidence type="ECO:0000313" key="2">
    <source>
        <dbReference type="Proteomes" id="UP000652427"/>
    </source>
</evidence>
<dbReference type="NCBIfam" id="TIGR01451">
    <property type="entry name" value="B_ant_repeat"/>
    <property type="match status" value="1"/>
</dbReference>
<accession>A0ABX2N199</accession>
<dbReference type="Proteomes" id="UP000652427">
    <property type="component" value="Unassembled WGS sequence"/>
</dbReference>
<evidence type="ECO:0008006" key="3">
    <source>
        <dbReference type="Google" id="ProtNLM"/>
    </source>
</evidence>
<reference evidence="1 2" key="1">
    <citation type="submission" date="2020-06" db="EMBL/GenBank/DDBJ databases">
        <authorList>
            <person name="Kim S.-J."/>
            <person name="Park S.-J."/>
        </authorList>
    </citation>
    <scope>NUCLEOTIDE SEQUENCE [LARGE SCALE GENOMIC DNA]</scope>
    <source>
        <strain evidence="1 2">SW-151</strain>
    </source>
</reference>
<proteinExistence type="predicted"/>
<comment type="caution">
    <text evidence="1">The sequence shown here is derived from an EMBL/GenBank/DDBJ whole genome shotgun (WGS) entry which is preliminary data.</text>
</comment>
<dbReference type="InterPro" id="IPR047589">
    <property type="entry name" value="DUF11_rpt"/>
</dbReference>
<keyword evidence="2" id="KW-1185">Reference proteome</keyword>